<proteinExistence type="predicted"/>
<evidence type="ECO:0000313" key="3">
    <source>
        <dbReference type="Proteomes" id="UP001419268"/>
    </source>
</evidence>
<name>A0AAP0KS74_9MAGN</name>
<accession>A0AAP0KS74</accession>
<protein>
    <submittedName>
        <fullName evidence="2">Uncharacterized protein</fullName>
    </submittedName>
</protein>
<evidence type="ECO:0000313" key="2">
    <source>
        <dbReference type="EMBL" id="KAK9157666.1"/>
    </source>
</evidence>
<dbReference type="AlphaFoldDB" id="A0AAP0KS74"/>
<organism evidence="2 3">
    <name type="scientific">Stephania cephalantha</name>
    <dbReference type="NCBI Taxonomy" id="152367"/>
    <lineage>
        <taxon>Eukaryota</taxon>
        <taxon>Viridiplantae</taxon>
        <taxon>Streptophyta</taxon>
        <taxon>Embryophyta</taxon>
        <taxon>Tracheophyta</taxon>
        <taxon>Spermatophyta</taxon>
        <taxon>Magnoliopsida</taxon>
        <taxon>Ranunculales</taxon>
        <taxon>Menispermaceae</taxon>
        <taxon>Menispermoideae</taxon>
        <taxon>Cissampelideae</taxon>
        <taxon>Stephania</taxon>
    </lineage>
</organism>
<feature type="compositionally biased region" description="Basic and acidic residues" evidence="1">
    <location>
        <begin position="17"/>
        <end position="45"/>
    </location>
</feature>
<dbReference type="EMBL" id="JBBNAG010000002">
    <property type="protein sequence ID" value="KAK9157666.1"/>
    <property type="molecule type" value="Genomic_DNA"/>
</dbReference>
<reference evidence="2 3" key="1">
    <citation type="submission" date="2024-01" db="EMBL/GenBank/DDBJ databases">
        <title>Genome assemblies of Stephania.</title>
        <authorList>
            <person name="Yang L."/>
        </authorList>
    </citation>
    <scope>NUCLEOTIDE SEQUENCE [LARGE SCALE GENOMIC DNA]</scope>
    <source>
        <strain evidence="2">JXDWG</strain>
        <tissue evidence="2">Leaf</tissue>
    </source>
</reference>
<keyword evidence="3" id="KW-1185">Reference proteome</keyword>
<gene>
    <name evidence="2" type="ORF">Scep_004240</name>
</gene>
<dbReference type="Proteomes" id="UP001419268">
    <property type="component" value="Unassembled WGS sequence"/>
</dbReference>
<feature type="region of interest" description="Disordered" evidence="1">
    <location>
        <begin position="1"/>
        <end position="45"/>
    </location>
</feature>
<sequence>MDATNGGDLIEGASADPTEKAEGKASEARRRVEERRRSVQREMRTEKIVHLTTKTDHEDLQVGVRG</sequence>
<comment type="caution">
    <text evidence="2">The sequence shown here is derived from an EMBL/GenBank/DDBJ whole genome shotgun (WGS) entry which is preliminary data.</text>
</comment>
<evidence type="ECO:0000256" key="1">
    <source>
        <dbReference type="SAM" id="MobiDB-lite"/>
    </source>
</evidence>